<comment type="similarity">
    <text evidence="1">Belongs to the sel-1 family.</text>
</comment>
<dbReference type="PANTHER" id="PTHR11102:SF160">
    <property type="entry name" value="ERAD-ASSOCIATED E3 UBIQUITIN-PROTEIN LIGASE COMPONENT HRD3"/>
    <property type="match status" value="1"/>
</dbReference>
<dbReference type="InterPro" id="IPR050767">
    <property type="entry name" value="Sel1_AlgK"/>
</dbReference>
<dbReference type="Proteomes" id="UP000615446">
    <property type="component" value="Unassembled WGS sequence"/>
</dbReference>
<name>A0A2Z6S4L2_9GLOM</name>
<proteinExistence type="inferred from homology"/>
<keyword evidence="4" id="KW-1185">Reference proteome</keyword>
<dbReference type="Proteomes" id="UP000247702">
    <property type="component" value="Unassembled WGS sequence"/>
</dbReference>
<dbReference type="SMART" id="SM00671">
    <property type="entry name" value="SEL1"/>
    <property type="match status" value="5"/>
</dbReference>
<dbReference type="AlphaFoldDB" id="A0A2Z6S4L2"/>
<dbReference type="STRING" id="94130.A0A2Z6S4L2"/>
<dbReference type="OrthoDB" id="2320654at2759"/>
<keyword evidence="3" id="KW-0808">Transferase</keyword>
<reference evidence="3" key="2">
    <citation type="submission" date="2019-10" db="EMBL/GenBank/DDBJ databases">
        <title>Conservation and host-specific expression of non-tandemly repeated heterogenous ribosome RNA gene in arbuscular mycorrhizal fungi.</title>
        <authorList>
            <person name="Maeda T."/>
            <person name="Kobayashi Y."/>
            <person name="Nakagawa T."/>
            <person name="Ezawa T."/>
            <person name="Yamaguchi K."/>
            <person name="Bino T."/>
            <person name="Nishimoto Y."/>
            <person name="Shigenobu S."/>
            <person name="Kawaguchi M."/>
        </authorList>
    </citation>
    <scope>NUCLEOTIDE SEQUENCE</scope>
    <source>
        <strain evidence="3">HR1</strain>
    </source>
</reference>
<accession>A0A2Z6S4L2</accession>
<dbReference type="InterPro" id="IPR006597">
    <property type="entry name" value="Sel1-like"/>
</dbReference>
<reference evidence="2 4" key="1">
    <citation type="submission" date="2017-11" db="EMBL/GenBank/DDBJ databases">
        <title>The genome of Rhizophagus clarus HR1 reveals common genetic basis of auxotrophy among arbuscular mycorrhizal fungi.</title>
        <authorList>
            <person name="Kobayashi Y."/>
        </authorList>
    </citation>
    <scope>NUCLEOTIDE SEQUENCE [LARGE SCALE GENOMIC DNA]</scope>
    <source>
        <strain evidence="2 4">HR1</strain>
    </source>
</reference>
<dbReference type="Gene3D" id="1.25.40.10">
    <property type="entry name" value="Tetratricopeptide repeat domain"/>
    <property type="match status" value="2"/>
</dbReference>
<dbReference type="PANTHER" id="PTHR11102">
    <property type="entry name" value="SEL-1-LIKE PROTEIN"/>
    <property type="match status" value="1"/>
</dbReference>
<organism evidence="2 4">
    <name type="scientific">Rhizophagus clarus</name>
    <dbReference type="NCBI Taxonomy" id="94130"/>
    <lineage>
        <taxon>Eukaryota</taxon>
        <taxon>Fungi</taxon>
        <taxon>Fungi incertae sedis</taxon>
        <taxon>Mucoromycota</taxon>
        <taxon>Glomeromycotina</taxon>
        <taxon>Glomeromycetes</taxon>
        <taxon>Glomerales</taxon>
        <taxon>Glomeraceae</taxon>
        <taxon>Rhizophagus</taxon>
    </lineage>
</organism>
<dbReference type="EMBL" id="BEXD01004174">
    <property type="protein sequence ID" value="GBC07853.1"/>
    <property type="molecule type" value="Genomic_DNA"/>
</dbReference>
<comment type="caution">
    <text evidence="2">The sequence shown here is derived from an EMBL/GenBank/DDBJ whole genome shotgun (WGS) entry which is preliminary data.</text>
</comment>
<dbReference type="GO" id="GO:0016301">
    <property type="term" value="F:kinase activity"/>
    <property type="evidence" value="ECO:0007669"/>
    <property type="project" value="UniProtKB-KW"/>
</dbReference>
<dbReference type="Pfam" id="PF08238">
    <property type="entry name" value="Sel1"/>
    <property type="match status" value="5"/>
</dbReference>
<evidence type="ECO:0000313" key="4">
    <source>
        <dbReference type="Proteomes" id="UP000247702"/>
    </source>
</evidence>
<gene>
    <name evidence="3" type="ORF">RCL2_000207400</name>
    <name evidence="2" type="ORF">RclHR1_07730006</name>
</gene>
<keyword evidence="3" id="KW-0418">Kinase</keyword>
<dbReference type="EMBL" id="BLAL01000012">
    <property type="protein sequence ID" value="GES74605.1"/>
    <property type="molecule type" value="Genomic_DNA"/>
</dbReference>
<evidence type="ECO:0000313" key="3">
    <source>
        <dbReference type="EMBL" id="GES74605.1"/>
    </source>
</evidence>
<sequence length="335" mass="38281">MSSKQINSENINFSNTNILSHESSQIIQNFSKININEIGPTIKNMDQYIFKGDLNIVIDGLVKLIFNEINKGEDTKLIEQQFFDYINNQMITLQQIYIWLLNNQNNTNNICMLGYFKYHGIETEINKKKAIELYQKAAKLENRLAQLYFINEHIYGKGNSKNYNLIFELSKKLAEEDYACGMNNLGFCYLNGIGTNIDEEKAFEFYQKAADSGNFNGINNLGLCYYEGIGTDINEEKTFELHQKAADLGSSNGLGSLGWCYCEGIGTNVNKQKAFELYQKAANLDNDKAQYSLALMYEIGDGIKKDIDQAIYWYKKSAAQGHYHAQDKLKKISKE</sequence>
<evidence type="ECO:0000256" key="1">
    <source>
        <dbReference type="ARBA" id="ARBA00038101"/>
    </source>
</evidence>
<protein>
    <submittedName>
        <fullName evidence="3">Kinase-like domain-containing protein</fullName>
    </submittedName>
</protein>
<evidence type="ECO:0000313" key="2">
    <source>
        <dbReference type="EMBL" id="GBC07853.1"/>
    </source>
</evidence>
<dbReference type="SUPFAM" id="SSF81901">
    <property type="entry name" value="HCP-like"/>
    <property type="match status" value="2"/>
</dbReference>
<dbReference type="InterPro" id="IPR011990">
    <property type="entry name" value="TPR-like_helical_dom_sf"/>
</dbReference>